<feature type="transmembrane region" description="Helical" evidence="1">
    <location>
        <begin position="82"/>
        <end position="103"/>
    </location>
</feature>
<gene>
    <name evidence="2" type="ORF">HZ995_10595</name>
</gene>
<organism evidence="2 3">
    <name type="scientific">Cognatishimia activa</name>
    <dbReference type="NCBI Taxonomy" id="1715691"/>
    <lineage>
        <taxon>Bacteria</taxon>
        <taxon>Pseudomonadati</taxon>
        <taxon>Pseudomonadota</taxon>
        <taxon>Alphaproteobacteria</taxon>
        <taxon>Rhodobacterales</taxon>
        <taxon>Paracoccaceae</taxon>
        <taxon>Cognatishimia</taxon>
    </lineage>
</organism>
<name>A0A975I902_9RHOB</name>
<keyword evidence="1" id="KW-1133">Transmembrane helix</keyword>
<feature type="transmembrane region" description="Helical" evidence="1">
    <location>
        <begin position="109"/>
        <end position="130"/>
    </location>
</feature>
<dbReference type="Pfam" id="PF10067">
    <property type="entry name" value="DUF2306"/>
    <property type="match status" value="1"/>
</dbReference>
<dbReference type="EMBL" id="CP060010">
    <property type="protein sequence ID" value="QTN37525.1"/>
    <property type="molecule type" value="Genomic_DNA"/>
</dbReference>
<feature type="transmembrane region" description="Helical" evidence="1">
    <location>
        <begin position="177"/>
        <end position="194"/>
    </location>
</feature>
<dbReference type="KEGG" id="cact:HZ995_10595"/>
<dbReference type="InterPro" id="IPR018750">
    <property type="entry name" value="DUF2306_membrane"/>
</dbReference>
<evidence type="ECO:0000313" key="2">
    <source>
        <dbReference type="EMBL" id="QTN37525.1"/>
    </source>
</evidence>
<proteinExistence type="predicted"/>
<keyword evidence="1" id="KW-0472">Membrane</keyword>
<sequence>MQNTAMRWGLGVLWALTFVVVLASLRFAFVALEFVQPAMIYHALERPLVFYGHVVGATIALALVPFQFCARLRMRRLTLHRWLGRFYAVAILFGGLSGVWLAMTTQAGAVAGAGFAVLGVAWLYVTGNAVRLAMVGDITAHRRWMIRSAALTLAAVTLRIYLPILAATLGFETGYTLVAWLCWVPNALFAEWILRRDGQRRAVPA</sequence>
<evidence type="ECO:0000313" key="3">
    <source>
        <dbReference type="Proteomes" id="UP000665026"/>
    </source>
</evidence>
<feature type="transmembrane region" description="Helical" evidence="1">
    <location>
        <begin position="48"/>
        <end position="70"/>
    </location>
</feature>
<keyword evidence="1" id="KW-0812">Transmembrane</keyword>
<evidence type="ECO:0000256" key="1">
    <source>
        <dbReference type="SAM" id="Phobius"/>
    </source>
</evidence>
<protein>
    <submittedName>
        <fullName evidence="2">DUF2306 domain-containing protein</fullName>
    </submittedName>
</protein>
<accession>A0A975I902</accession>
<dbReference type="Proteomes" id="UP000665026">
    <property type="component" value="Chromosome"/>
</dbReference>
<reference evidence="2" key="1">
    <citation type="submission" date="2020-07" db="EMBL/GenBank/DDBJ databases">
        <title>Genome sequences of bacteria associated with the marine, planktonic diatom Thalassiosira profunda strain ECT2AJA-044.</title>
        <authorList>
            <person name="Gargas C.B."/>
            <person name="Roberts W.R."/>
            <person name="Alverson A.J."/>
        </authorList>
    </citation>
    <scope>NUCLEOTIDE SEQUENCE</scope>
    <source>
        <strain evidence="2">ECT2AJA-044</strain>
    </source>
</reference>
<feature type="transmembrane region" description="Helical" evidence="1">
    <location>
        <begin position="12"/>
        <end position="36"/>
    </location>
</feature>
<feature type="transmembrane region" description="Helical" evidence="1">
    <location>
        <begin position="150"/>
        <end position="171"/>
    </location>
</feature>
<dbReference type="AlphaFoldDB" id="A0A975I902"/>